<dbReference type="EMBL" id="CP120682">
    <property type="protein sequence ID" value="WKN34737.1"/>
    <property type="molecule type" value="Genomic_DNA"/>
</dbReference>
<evidence type="ECO:0000313" key="2">
    <source>
        <dbReference type="EMBL" id="WKN34737.1"/>
    </source>
</evidence>
<keyword evidence="1" id="KW-0472">Membrane</keyword>
<dbReference type="AlphaFoldDB" id="A0AA49JIF1"/>
<keyword evidence="1" id="KW-1133">Transmembrane helix</keyword>
<reference evidence="2" key="1">
    <citation type="journal article" date="2023" name="Comput. Struct. Biotechnol. J.">
        <title>Discovery of a novel marine Bacteroidetes with a rich repertoire of carbohydrate-active enzymes.</title>
        <authorList>
            <person name="Chen B."/>
            <person name="Liu G."/>
            <person name="Chen Q."/>
            <person name="Wang H."/>
            <person name="Liu L."/>
            <person name="Tang K."/>
        </authorList>
    </citation>
    <scope>NUCLEOTIDE SEQUENCE</scope>
    <source>
        <strain evidence="2">TK19036</strain>
    </source>
</reference>
<gene>
    <name evidence="2" type="ORF">K4G66_20390</name>
</gene>
<feature type="transmembrane region" description="Helical" evidence="1">
    <location>
        <begin position="6"/>
        <end position="24"/>
    </location>
</feature>
<name>A0AA49JIF1_9BACT</name>
<proteinExistence type="predicted"/>
<keyword evidence="1" id="KW-0812">Transmembrane</keyword>
<organism evidence="2">
    <name type="scientific">Roseihalotalea indica</name>
    <dbReference type="NCBI Taxonomy" id="2867963"/>
    <lineage>
        <taxon>Bacteria</taxon>
        <taxon>Pseudomonadati</taxon>
        <taxon>Bacteroidota</taxon>
        <taxon>Cytophagia</taxon>
        <taxon>Cytophagales</taxon>
        <taxon>Catalimonadaceae</taxon>
        <taxon>Roseihalotalea</taxon>
    </lineage>
</organism>
<evidence type="ECO:0000256" key="1">
    <source>
        <dbReference type="SAM" id="Phobius"/>
    </source>
</evidence>
<protein>
    <submittedName>
        <fullName evidence="2">Uncharacterized protein</fullName>
    </submittedName>
</protein>
<reference evidence="2" key="2">
    <citation type="journal article" date="2024" name="Antonie Van Leeuwenhoek">
        <title>Roseihalotalea indica gen. nov., sp. nov., a halophilic Bacteroidetes from mesopelagic Southwest Indian Ocean with higher carbohydrate metabolic potential.</title>
        <authorList>
            <person name="Chen B."/>
            <person name="Zhang M."/>
            <person name="Lin D."/>
            <person name="Ye J."/>
            <person name="Tang K."/>
        </authorList>
    </citation>
    <scope>NUCLEOTIDE SEQUENCE</scope>
    <source>
        <strain evidence="2">TK19036</strain>
    </source>
</reference>
<accession>A0AA49JIF1</accession>
<sequence>MTLDYIILFFLFLLALTLVLLKIIRDERSNSSNNDGGLPFEWDVPELDLPPGVILPIDGPVRERDEVEEPSMA</sequence>